<feature type="region of interest" description="Disordered" evidence="1">
    <location>
        <begin position="22"/>
        <end position="78"/>
    </location>
</feature>
<dbReference type="RefSeq" id="WP_133754668.1">
    <property type="nucleotide sequence ID" value="NZ_CP171129.1"/>
</dbReference>
<comment type="caution">
    <text evidence="3">The sequence shown here is derived from an EMBL/GenBank/DDBJ whole genome shotgun (WGS) entry which is preliminary data.</text>
</comment>
<keyword evidence="2" id="KW-0732">Signal</keyword>
<feature type="chain" id="PRO_5020290164" description="PknH-like protein" evidence="2">
    <location>
        <begin position="32"/>
        <end position="246"/>
    </location>
</feature>
<dbReference type="OrthoDB" id="3734553at2"/>
<dbReference type="EMBL" id="SOAW01000001">
    <property type="protein sequence ID" value="TDT34269.1"/>
    <property type="molecule type" value="Genomic_DNA"/>
</dbReference>
<name>A0A4R7JCS5_9ACTN</name>
<reference evidence="3 4" key="1">
    <citation type="submission" date="2019-03" db="EMBL/GenBank/DDBJ databases">
        <title>Genomic Encyclopedia of Archaeal and Bacterial Type Strains, Phase II (KMG-II): from individual species to whole genera.</title>
        <authorList>
            <person name="Goeker M."/>
        </authorList>
    </citation>
    <scope>NUCLEOTIDE SEQUENCE [LARGE SCALE GENOMIC DNA]</scope>
    <source>
        <strain evidence="3 4">DSM 24323</strain>
    </source>
</reference>
<feature type="signal peptide" evidence="2">
    <location>
        <begin position="1"/>
        <end position="31"/>
    </location>
</feature>
<evidence type="ECO:0008006" key="5">
    <source>
        <dbReference type="Google" id="ProtNLM"/>
    </source>
</evidence>
<evidence type="ECO:0000256" key="2">
    <source>
        <dbReference type="SAM" id="SignalP"/>
    </source>
</evidence>
<proteinExistence type="predicted"/>
<dbReference type="AlphaFoldDB" id="A0A4R7JCS5"/>
<evidence type="ECO:0000313" key="3">
    <source>
        <dbReference type="EMBL" id="TDT34269.1"/>
    </source>
</evidence>
<evidence type="ECO:0000313" key="4">
    <source>
        <dbReference type="Proteomes" id="UP000295371"/>
    </source>
</evidence>
<accession>A0A4R7JCS5</accession>
<dbReference type="PROSITE" id="PS51257">
    <property type="entry name" value="PROKAR_LIPOPROTEIN"/>
    <property type="match status" value="1"/>
</dbReference>
<evidence type="ECO:0000256" key="1">
    <source>
        <dbReference type="SAM" id="MobiDB-lite"/>
    </source>
</evidence>
<keyword evidence="4" id="KW-1185">Reference proteome</keyword>
<dbReference type="Proteomes" id="UP000295371">
    <property type="component" value="Unassembled WGS sequence"/>
</dbReference>
<organism evidence="3 4">
    <name type="scientific">Naumannella halotolerans</name>
    <dbReference type="NCBI Taxonomy" id="993414"/>
    <lineage>
        <taxon>Bacteria</taxon>
        <taxon>Bacillati</taxon>
        <taxon>Actinomycetota</taxon>
        <taxon>Actinomycetes</taxon>
        <taxon>Propionibacteriales</taxon>
        <taxon>Propionibacteriaceae</taxon>
        <taxon>Naumannella</taxon>
    </lineage>
</organism>
<protein>
    <recommendedName>
        <fullName evidence="5">PknH-like protein</fullName>
    </recommendedName>
</protein>
<gene>
    <name evidence="3" type="ORF">CLV29_1927</name>
</gene>
<sequence>MRVPGLPLASRLLLGLAVTTAAGCTASPPPAAVEPSPSEREVSVAPLPPGETLPPESSPREAPPREATPAAVSAGPLTSEDLPQQVLGFSAQFREPAESEYNPNGTWTHEVESTQAGYEAVPTCEANTGGGWPDPEFALAATYVDDRGRPGNGLLLQFAGEQEAEDYYKTYLDVLESCPSSDGMPSAEEVATGDGWYGGHRDYAGGDRWSEVVAVNGDRVMLVIVNDDEGSDAEALSGLGTELSGR</sequence>